<dbReference type="PANTHER" id="PTHR42948:SF1">
    <property type="entry name" value="TRANSPORTER"/>
    <property type="match status" value="1"/>
</dbReference>
<dbReference type="PROSITE" id="PS50267">
    <property type="entry name" value="NA_NEUROTRAN_SYMP_3"/>
    <property type="match status" value="1"/>
</dbReference>
<keyword evidence="2" id="KW-0813">Transport</keyword>
<accession>L9YP70</accession>
<dbReference type="CDD" id="cd10336">
    <property type="entry name" value="SLC6sbd_Tyt1-Like"/>
    <property type="match status" value="1"/>
</dbReference>
<feature type="transmembrane region" description="Helical" evidence="6">
    <location>
        <begin position="137"/>
        <end position="164"/>
    </location>
</feature>
<evidence type="ECO:0000256" key="3">
    <source>
        <dbReference type="ARBA" id="ARBA00022692"/>
    </source>
</evidence>
<evidence type="ECO:0000256" key="5">
    <source>
        <dbReference type="ARBA" id="ARBA00023136"/>
    </source>
</evidence>
<evidence type="ECO:0000256" key="6">
    <source>
        <dbReference type="SAM" id="Phobius"/>
    </source>
</evidence>
<dbReference type="Pfam" id="PF00209">
    <property type="entry name" value="SNF"/>
    <property type="match status" value="2"/>
</dbReference>
<organism evidence="7 8">
    <name type="scientific">Natrinema gari JCM 14663</name>
    <dbReference type="NCBI Taxonomy" id="1230459"/>
    <lineage>
        <taxon>Archaea</taxon>
        <taxon>Methanobacteriati</taxon>
        <taxon>Methanobacteriota</taxon>
        <taxon>Stenosarchaea group</taxon>
        <taxon>Halobacteria</taxon>
        <taxon>Halobacteriales</taxon>
        <taxon>Natrialbaceae</taxon>
        <taxon>Natrinema</taxon>
    </lineage>
</organism>
<reference evidence="7 8" key="1">
    <citation type="journal article" date="2014" name="PLoS Genet.">
        <title>Phylogenetically driven sequencing of extremely halophilic archaea reveals strategies for static and dynamic osmo-response.</title>
        <authorList>
            <person name="Becker E.A."/>
            <person name="Seitzer P.M."/>
            <person name="Tritt A."/>
            <person name="Larsen D."/>
            <person name="Krusor M."/>
            <person name="Yao A.I."/>
            <person name="Wu D."/>
            <person name="Madern D."/>
            <person name="Eisen J.A."/>
            <person name="Darling A.E."/>
            <person name="Facciotti M.T."/>
        </authorList>
    </citation>
    <scope>NUCLEOTIDE SEQUENCE [LARGE SCALE GENOMIC DNA]</scope>
    <source>
        <strain evidence="7 8">JCM 14663</strain>
    </source>
</reference>
<dbReference type="Proteomes" id="UP000011592">
    <property type="component" value="Unassembled WGS sequence"/>
</dbReference>
<comment type="caution">
    <text evidence="7">The sequence shown here is derived from an EMBL/GenBank/DDBJ whole genome shotgun (WGS) entry which is preliminary data.</text>
</comment>
<feature type="transmembrane region" description="Helical" evidence="6">
    <location>
        <begin position="377"/>
        <end position="399"/>
    </location>
</feature>
<feature type="transmembrane region" description="Helical" evidence="6">
    <location>
        <begin position="107"/>
        <end position="125"/>
    </location>
</feature>
<dbReference type="PANTHER" id="PTHR42948">
    <property type="entry name" value="TRANSPORTER"/>
    <property type="match status" value="1"/>
</dbReference>
<feature type="transmembrane region" description="Helical" evidence="6">
    <location>
        <begin position="217"/>
        <end position="240"/>
    </location>
</feature>
<keyword evidence="4 6" id="KW-1133">Transmembrane helix</keyword>
<proteinExistence type="predicted"/>
<evidence type="ECO:0000313" key="8">
    <source>
        <dbReference type="Proteomes" id="UP000011592"/>
    </source>
</evidence>
<keyword evidence="5 6" id="KW-0472">Membrane</keyword>
<comment type="subcellular location">
    <subcellularLocation>
        <location evidence="1">Membrane</location>
        <topology evidence="1">Multi-pass membrane protein</topology>
    </subcellularLocation>
</comment>
<feature type="transmembrane region" description="Helical" evidence="6">
    <location>
        <begin position="309"/>
        <end position="332"/>
    </location>
</feature>
<feature type="transmembrane region" description="Helical" evidence="6">
    <location>
        <begin position="272"/>
        <end position="297"/>
    </location>
</feature>
<feature type="transmembrane region" description="Helical" evidence="6">
    <location>
        <begin position="246"/>
        <end position="265"/>
    </location>
</feature>
<dbReference type="GO" id="GO:0016020">
    <property type="term" value="C:membrane"/>
    <property type="evidence" value="ECO:0007669"/>
    <property type="project" value="UniProtKB-SubCell"/>
</dbReference>
<feature type="transmembrane region" description="Helical" evidence="6">
    <location>
        <begin position="184"/>
        <end position="205"/>
    </location>
</feature>
<keyword evidence="8" id="KW-1185">Reference proteome</keyword>
<name>L9YP70_9EURY</name>
<keyword evidence="3 6" id="KW-0812">Transmembrane</keyword>
<feature type="transmembrane region" description="Helical" evidence="6">
    <location>
        <begin position="339"/>
        <end position="357"/>
    </location>
</feature>
<dbReference type="PRINTS" id="PR00176">
    <property type="entry name" value="NANEUSMPORT"/>
</dbReference>
<dbReference type="EMBL" id="AOIJ01000086">
    <property type="protein sequence ID" value="ELY75471.1"/>
    <property type="molecule type" value="Genomic_DNA"/>
</dbReference>
<dbReference type="NCBIfam" id="NF037979">
    <property type="entry name" value="Na_transp"/>
    <property type="match status" value="1"/>
</dbReference>
<evidence type="ECO:0000256" key="4">
    <source>
        <dbReference type="ARBA" id="ARBA00022989"/>
    </source>
</evidence>
<dbReference type="PATRIC" id="fig|1230459.4.peg.3914"/>
<dbReference type="InterPro" id="IPR000175">
    <property type="entry name" value="Na/ntran_symport"/>
</dbReference>
<dbReference type="SUPFAM" id="SSF161070">
    <property type="entry name" value="SNF-like"/>
    <property type="match status" value="1"/>
</dbReference>
<evidence type="ECO:0000256" key="1">
    <source>
        <dbReference type="ARBA" id="ARBA00004141"/>
    </source>
</evidence>
<sequence>MGEQGGAAFLFIYLLLVVMVGFPVILAEFVVGRNTERNPVGALKQIGRGAWTKIGWVFVTAGFVILSYYSVVAGWTVRYVLIGLQGGYTADAAPEQFGAVASGLDAVALHALFMLGVIVIVALGIERGIELSVKVMVPAIIIISLGLAAYVFTLEGAADAYAYYLSPELSTIMSEWTTILPAAAAQAFFTLSLGMGVMMTYASYLGEDRNLASDASIIAILDTFIAFTAGLIAFPILFAAGIDPGASGPSLIFVSLAAAFAELPLGGLLGAIFFGTVAIAALSSAISIMEVVVSYLIDEWDIDRVPATATLGVAIFLFGTPAALDLIFIDLYDGFANSILLMLGGLLLSIFVGWYVPDLALEEIEKGIKDIGSLGVAWLWFIRIPVVVALVGLVVLNVWGYYGFLTGGFADWLNTNL</sequence>
<feature type="transmembrane region" description="Helical" evidence="6">
    <location>
        <begin position="6"/>
        <end position="31"/>
    </location>
</feature>
<protein>
    <submittedName>
        <fullName evidence="7">Sodium:neurotransmitter symporter</fullName>
    </submittedName>
</protein>
<dbReference type="InterPro" id="IPR037272">
    <property type="entry name" value="SNS_sf"/>
</dbReference>
<dbReference type="InterPro" id="IPR047218">
    <property type="entry name" value="YocR/YhdH-like"/>
</dbReference>
<gene>
    <name evidence="7" type="ORF">C486_19753</name>
</gene>
<feature type="transmembrane region" description="Helical" evidence="6">
    <location>
        <begin position="51"/>
        <end position="71"/>
    </location>
</feature>
<dbReference type="AlphaFoldDB" id="L9YP70"/>
<evidence type="ECO:0000313" key="7">
    <source>
        <dbReference type="EMBL" id="ELY75471.1"/>
    </source>
</evidence>
<evidence type="ECO:0000256" key="2">
    <source>
        <dbReference type="ARBA" id="ARBA00022448"/>
    </source>
</evidence>